<organism evidence="1 2">
    <name type="scientific">Paenibacillus whitsoniae</name>
    <dbReference type="NCBI Taxonomy" id="2496558"/>
    <lineage>
        <taxon>Bacteria</taxon>
        <taxon>Bacillati</taxon>
        <taxon>Bacillota</taxon>
        <taxon>Bacilli</taxon>
        <taxon>Bacillales</taxon>
        <taxon>Paenibacillaceae</taxon>
        <taxon>Paenibacillus</taxon>
    </lineage>
</organism>
<dbReference type="AlphaFoldDB" id="A0A3S0BQ42"/>
<dbReference type="RefSeq" id="WP_126139264.1">
    <property type="nucleotide sequence ID" value="NZ_RXHU01000004.1"/>
</dbReference>
<dbReference type="EMBL" id="RXHU01000004">
    <property type="protein sequence ID" value="RTE11672.1"/>
    <property type="molecule type" value="Genomic_DNA"/>
</dbReference>
<protein>
    <recommendedName>
        <fullName evidence="3">DUF2642 domain-containing protein</fullName>
    </recommendedName>
</protein>
<dbReference type="OrthoDB" id="2620760at2"/>
<reference evidence="1 2" key="1">
    <citation type="submission" date="2018-12" db="EMBL/GenBank/DDBJ databases">
        <title>Bacillus ochoae sp. nov., Paenibacillus whitsoniae sp. nov., Paenibacillus spiritus sp. nov. Isolated from the Mars Exploration Rover during spacecraft assembly.</title>
        <authorList>
            <person name="Seuylemezian A."/>
            <person name="Vaishampayan P."/>
        </authorList>
    </citation>
    <scope>NUCLEOTIDE SEQUENCE [LARGE SCALE GENOMIC DNA]</scope>
    <source>
        <strain evidence="1 2">MER 54</strain>
    </source>
</reference>
<comment type="caution">
    <text evidence="1">The sequence shown here is derived from an EMBL/GenBank/DDBJ whole genome shotgun (WGS) entry which is preliminary data.</text>
</comment>
<evidence type="ECO:0008006" key="3">
    <source>
        <dbReference type="Google" id="ProtNLM"/>
    </source>
</evidence>
<evidence type="ECO:0000313" key="1">
    <source>
        <dbReference type="EMBL" id="RTE11672.1"/>
    </source>
</evidence>
<accession>A0A3S0BQ42</accession>
<gene>
    <name evidence="1" type="ORF">EJQ19_00555</name>
</gene>
<dbReference type="Proteomes" id="UP000276128">
    <property type="component" value="Unassembled WGS sequence"/>
</dbReference>
<keyword evidence="2" id="KW-1185">Reference proteome</keyword>
<sequence length="81" mass="9535">MFERLIRSKQRVKIRCGNDEIDGVISHFYAEFGLLRVGKLMIPIACIEQMEEVEPEQQDQLPVRTKREPFLRLVSDGRHTH</sequence>
<evidence type="ECO:0000313" key="2">
    <source>
        <dbReference type="Proteomes" id="UP000276128"/>
    </source>
</evidence>
<proteinExistence type="predicted"/>
<name>A0A3S0BQ42_9BACL</name>